<dbReference type="AlphaFoldDB" id="A0AAD8PFT8"/>
<dbReference type="Proteomes" id="UP001230268">
    <property type="component" value="Unassembled WGS sequence"/>
</dbReference>
<dbReference type="Pfam" id="PF07818">
    <property type="entry name" value="HCNGP"/>
    <property type="match status" value="1"/>
</dbReference>
<dbReference type="PANTHER" id="PTHR13464">
    <property type="entry name" value="TRANSCRIPTIONAL REGULATOR PROTEIN HCNGP"/>
    <property type="match status" value="1"/>
</dbReference>
<dbReference type="EMBL" id="JAVEPI010000001">
    <property type="protein sequence ID" value="KAK1444455.1"/>
    <property type="molecule type" value="Genomic_DNA"/>
</dbReference>
<evidence type="ECO:0000313" key="2">
    <source>
        <dbReference type="EMBL" id="KAK1444455.1"/>
    </source>
</evidence>
<feature type="compositionally biased region" description="Basic residues" evidence="1">
    <location>
        <begin position="125"/>
        <end position="134"/>
    </location>
</feature>
<dbReference type="InterPro" id="IPR012479">
    <property type="entry name" value="SAP30BP"/>
</dbReference>
<organism evidence="2 3">
    <name type="scientific">Babesia gibsoni</name>
    <dbReference type="NCBI Taxonomy" id="33632"/>
    <lineage>
        <taxon>Eukaryota</taxon>
        <taxon>Sar</taxon>
        <taxon>Alveolata</taxon>
        <taxon>Apicomplexa</taxon>
        <taxon>Aconoidasida</taxon>
        <taxon>Piroplasmida</taxon>
        <taxon>Babesiidae</taxon>
        <taxon>Babesia</taxon>
    </lineage>
</organism>
<name>A0AAD8PFT8_BABGI</name>
<feature type="region of interest" description="Disordered" evidence="1">
    <location>
        <begin position="100"/>
        <end position="134"/>
    </location>
</feature>
<proteinExistence type="predicted"/>
<sequence>MPKTLGSSVTQVSDVEIPPLLEVHEHNVFNSCLQQNINRLKELHGQGYHINENIENSVEFKNPYLLEASVFSIDEYSTNLAKQVYDPDYYVQLVNEPDTTPVDSKAEVVKQPAEPDLDTKTTAGSRRRPSGWSP</sequence>
<gene>
    <name evidence="2" type="ORF">BgAZ_103610</name>
</gene>
<reference evidence="2" key="1">
    <citation type="submission" date="2023-08" db="EMBL/GenBank/DDBJ databases">
        <title>Draft sequence of the Babesia gibsoni genome.</title>
        <authorList>
            <person name="Yamagishi J.Y."/>
            <person name="Xuan X.X."/>
        </authorList>
    </citation>
    <scope>NUCLEOTIDE SEQUENCE</scope>
    <source>
        <strain evidence="2">Azabu</strain>
    </source>
</reference>
<dbReference type="GO" id="GO:0005634">
    <property type="term" value="C:nucleus"/>
    <property type="evidence" value="ECO:0007669"/>
    <property type="project" value="TreeGrafter"/>
</dbReference>
<protein>
    <recommendedName>
        <fullName evidence="4">HCNGP-like protein</fullName>
    </recommendedName>
</protein>
<keyword evidence="3" id="KW-1185">Reference proteome</keyword>
<dbReference type="GO" id="GO:0006355">
    <property type="term" value="P:regulation of DNA-templated transcription"/>
    <property type="evidence" value="ECO:0007669"/>
    <property type="project" value="InterPro"/>
</dbReference>
<dbReference type="PANTHER" id="PTHR13464:SF0">
    <property type="entry name" value="SAP30-BINDING PROTEIN"/>
    <property type="match status" value="1"/>
</dbReference>
<accession>A0AAD8PFT8</accession>
<comment type="caution">
    <text evidence="2">The sequence shown here is derived from an EMBL/GenBank/DDBJ whole genome shotgun (WGS) entry which is preliminary data.</text>
</comment>
<evidence type="ECO:0008006" key="4">
    <source>
        <dbReference type="Google" id="ProtNLM"/>
    </source>
</evidence>
<evidence type="ECO:0000313" key="3">
    <source>
        <dbReference type="Proteomes" id="UP001230268"/>
    </source>
</evidence>
<evidence type="ECO:0000256" key="1">
    <source>
        <dbReference type="SAM" id="MobiDB-lite"/>
    </source>
</evidence>